<reference evidence="6 7" key="1">
    <citation type="journal article" date="2004" name="Nature">
        <title>Genome sequence of the ultrasmall unicellular red alga Cyanidioschyzon merolae 10D.</title>
        <authorList>
            <person name="Matsuzaki M."/>
            <person name="Misumi O."/>
            <person name="Shin-i T."/>
            <person name="Maruyama S."/>
            <person name="Takahara M."/>
            <person name="Miyagishima S."/>
            <person name="Mori T."/>
            <person name="Nishida K."/>
            <person name="Yagisawa F."/>
            <person name="Nishida K."/>
            <person name="Yoshida Y."/>
            <person name="Nishimura Y."/>
            <person name="Nakao S."/>
            <person name="Kobayashi T."/>
            <person name="Momoyama Y."/>
            <person name="Higashiyama T."/>
            <person name="Minoda A."/>
            <person name="Sano M."/>
            <person name="Nomoto H."/>
            <person name="Oishi K."/>
            <person name="Hayashi H."/>
            <person name="Ohta F."/>
            <person name="Nishizaka S."/>
            <person name="Haga S."/>
            <person name="Miura S."/>
            <person name="Morishita T."/>
            <person name="Kabeya Y."/>
            <person name="Terasawa K."/>
            <person name="Suzuki Y."/>
            <person name="Ishii Y."/>
            <person name="Asakawa S."/>
            <person name="Takano H."/>
            <person name="Ohta N."/>
            <person name="Kuroiwa H."/>
            <person name="Tanaka K."/>
            <person name="Shimizu N."/>
            <person name="Sugano S."/>
            <person name="Sato N."/>
            <person name="Nozaki H."/>
            <person name="Ogasawara N."/>
            <person name="Kohara Y."/>
            <person name="Kuroiwa T."/>
        </authorList>
    </citation>
    <scope>NUCLEOTIDE SEQUENCE [LARGE SCALE GENOMIC DNA]</scope>
    <source>
        <strain evidence="6 7">10D</strain>
    </source>
</reference>
<feature type="compositionally biased region" description="Polar residues" evidence="4">
    <location>
        <begin position="647"/>
        <end position="656"/>
    </location>
</feature>
<feature type="region of interest" description="Disordered" evidence="4">
    <location>
        <begin position="704"/>
        <end position="726"/>
    </location>
</feature>
<proteinExistence type="predicted"/>
<keyword evidence="7" id="KW-1185">Reference proteome</keyword>
<feature type="compositionally biased region" description="Polar residues" evidence="4">
    <location>
        <begin position="534"/>
        <end position="546"/>
    </location>
</feature>
<gene>
    <name evidence="6" type="ORF">CYME_CML250C</name>
</gene>
<dbReference type="OMA" id="PMNVADP"/>
<feature type="compositionally biased region" description="Basic and acidic residues" evidence="4">
    <location>
        <begin position="419"/>
        <end position="442"/>
    </location>
</feature>
<feature type="region of interest" description="Disordered" evidence="4">
    <location>
        <begin position="248"/>
        <end position="591"/>
    </location>
</feature>
<dbReference type="InterPro" id="IPR019786">
    <property type="entry name" value="Zinc_finger_PHD-type_CS"/>
</dbReference>
<dbReference type="Pfam" id="PF20826">
    <property type="entry name" value="PHD_5"/>
    <property type="match status" value="1"/>
</dbReference>
<dbReference type="AlphaFoldDB" id="M1UT07"/>
<dbReference type="GO" id="GO:0008270">
    <property type="term" value="F:zinc ion binding"/>
    <property type="evidence" value="ECO:0007669"/>
    <property type="project" value="UniProtKB-KW"/>
</dbReference>
<keyword evidence="3" id="KW-0862">Zinc</keyword>
<dbReference type="GO" id="GO:0061188">
    <property type="term" value="P:negative regulation of rDNA heterochromatin formation"/>
    <property type="evidence" value="ECO:0007669"/>
    <property type="project" value="TreeGrafter"/>
</dbReference>
<evidence type="ECO:0000256" key="1">
    <source>
        <dbReference type="ARBA" id="ARBA00022723"/>
    </source>
</evidence>
<dbReference type="RefSeq" id="XP_005536872.1">
    <property type="nucleotide sequence ID" value="XM_005536815.1"/>
</dbReference>
<dbReference type="eggNOG" id="KOG1844">
    <property type="taxonomic scope" value="Eukaryota"/>
</dbReference>
<feature type="domain" description="Zinc finger PHD-type" evidence="5">
    <location>
        <begin position="184"/>
        <end position="229"/>
    </location>
</feature>
<dbReference type="PANTHER" id="PTHR47793">
    <property type="entry name" value="HISTONE DEACETYLASE COMPLEX SUBUNIT CTI6"/>
    <property type="match status" value="1"/>
</dbReference>
<dbReference type="KEGG" id="cme:CYME_CML250C"/>
<feature type="region of interest" description="Disordered" evidence="4">
    <location>
        <begin position="41"/>
        <end position="81"/>
    </location>
</feature>
<dbReference type="STRING" id="280699.M1UT07"/>
<dbReference type="GeneID" id="16994677"/>
<dbReference type="HOGENOM" id="CLU_359597_0_0_1"/>
<feature type="compositionally biased region" description="Low complexity" evidence="4">
    <location>
        <begin position="704"/>
        <end position="719"/>
    </location>
</feature>
<organism evidence="6 7">
    <name type="scientific">Cyanidioschyzon merolae (strain NIES-3377 / 10D)</name>
    <name type="common">Unicellular red alga</name>
    <dbReference type="NCBI Taxonomy" id="280699"/>
    <lineage>
        <taxon>Eukaryota</taxon>
        <taxon>Rhodophyta</taxon>
        <taxon>Bangiophyceae</taxon>
        <taxon>Cyanidiales</taxon>
        <taxon>Cyanidiaceae</taxon>
        <taxon>Cyanidioschyzon</taxon>
    </lineage>
</organism>
<dbReference type="SUPFAM" id="SSF57903">
    <property type="entry name" value="FYVE/PHD zinc finger"/>
    <property type="match status" value="1"/>
</dbReference>
<dbReference type="SMART" id="SM00249">
    <property type="entry name" value="PHD"/>
    <property type="match status" value="1"/>
</dbReference>
<evidence type="ECO:0000259" key="5">
    <source>
        <dbReference type="SMART" id="SM00249"/>
    </source>
</evidence>
<evidence type="ECO:0000256" key="2">
    <source>
        <dbReference type="ARBA" id="ARBA00022771"/>
    </source>
</evidence>
<feature type="compositionally biased region" description="Low complexity" evidence="4">
    <location>
        <begin position="48"/>
        <end position="69"/>
    </location>
</feature>
<dbReference type="InterPro" id="IPR053051">
    <property type="entry name" value="HDAC_complex_subunit"/>
</dbReference>
<dbReference type="InterPro" id="IPR001965">
    <property type="entry name" value="Znf_PHD"/>
</dbReference>
<keyword evidence="2" id="KW-0863">Zinc-finger</keyword>
<feature type="compositionally biased region" description="Polar residues" evidence="4">
    <location>
        <begin position="370"/>
        <end position="391"/>
    </location>
</feature>
<name>M1UT07_CYAM1</name>
<dbReference type="InterPro" id="IPR013083">
    <property type="entry name" value="Znf_RING/FYVE/PHD"/>
</dbReference>
<evidence type="ECO:0000313" key="6">
    <source>
        <dbReference type="EMBL" id="BAM80836.1"/>
    </source>
</evidence>
<feature type="region of interest" description="Disordered" evidence="4">
    <location>
        <begin position="647"/>
        <end position="669"/>
    </location>
</feature>
<dbReference type="GO" id="GO:0033698">
    <property type="term" value="C:Rpd3L complex"/>
    <property type="evidence" value="ECO:0007669"/>
    <property type="project" value="TreeGrafter"/>
</dbReference>
<feature type="compositionally biased region" description="Low complexity" evidence="4">
    <location>
        <begin position="269"/>
        <end position="290"/>
    </location>
</feature>
<feature type="compositionally biased region" description="Basic residues" evidence="4">
    <location>
        <begin position="249"/>
        <end position="258"/>
    </location>
</feature>
<dbReference type="GO" id="GO:0061186">
    <property type="term" value="P:negative regulation of silent mating-type cassette heterochromatin formation"/>
    <property type="evidence" value="ECO:0007669"/>
    <property type="project" value="TreeGrafter"/>
</dbReference>
<dbReference type="EMBL" id="AP006494">
    <property type="protein sequence ID" value="BAM80836.1"/>
    <property type="molecule type" value="Genomic_DNA"/>
</dbReference>
<dbReference type="PANTHER" id="PTHR47793:SF1">
    <property type="entry name" value="HISTONE DEACETYLASE COMPLEX SUBUNIT CTI6"/>
    <property type="match status" value="1"/>
</dbReference>
<keyword evidence="1" id="KW-0479">Metal-binding</keyword>
<dbReference type="Gene3D" id="3.30.40.10">
    <property type="entry name" value="Zinc/RING finger domain, C3HC4 (zinc finger)"/>
    <property type="match status" value="1"/>
</dbReference>
<dbReference type="PROSITE" id="PS01359">
    <property type="entry name" value="ZF_PHD_1"/>
    <property type="match status" value="1"/>
</dbReference>
<dbReference type="InterPro" id="IPR011011">
    <property type="entry name" value="Znf_FYVE_PHD"/>
</dbReference>
<sequence>MPSALDALAEAAVLQSIESNNASVSSDVKKPVVWVDPQRTSDVTRECTTSNAASTGGSGLASSDGTATAVNSDLNQRETSRVPERTVVDAEQQQHQQIIGTLCQLRNESIQKFDSDSYARQKHSYSEKQCTTDADSTGQSFLAQVKQEPPRDANAAVCMQSNRERALQAALAFGFRDKDGEITRCPCGSSAYQGFMLACESCGVWQHGKCMGIRRAADAPDQYFCELCRPDLVRQQCVIYVSSATEPSKKKKSSRGKRPATEKANSTDSKSTSGRSGASAATAPAGSFAANDHDKPETNTSAASVMQRTSESTDVSSMTNHCADDGRPAVWSSVDGKKPDDIDSGSGKTETSALLETEHNSPRRSRHTAPKTTTPALSPPVQSRTDPQTPSLLFPQSPGGSLSREERKLQHILQQFQRMEAEEERRRRREAEQHNVHVERSPGEGNRGTSGCGSATDSSTAMTTATTGVHVERAPVSPRKSARSEHEAKRARGPARVGRNPGAPSPGQGLVTHHWEETETTSSNERIESHERPSSPTRQSERSPTVASAGSAAAAPEHPNSASVELPGSKRGATRGHLASASESDSNAGNPVHLRIPLPASLSASLLGNIYVTCAPTDATPGDTYSSSSSMQIAAPRASPLARGSWLSFQPKQSSPEGGGFLPSDPAAETPHSARFGKKLWLLHQHYREQLACLVDHSASSSSSSISSSTSTGSSAGPSVAPTLDSLPDHLEHLRIRVQQASRYPDDILYAFLPVKKKTAAAFRLADHPVTVPAPDSLS</sequence>
<dbReference type="GO" id="GO:0070210">
    <property type="term" value="C:Rpd3L-Expanded complex"/>
    <property type="evidence" value="ECO:0007669"/>
    <property type="project" value="TreeGrafter"/>
</dbReference>
<dbReference type="Gramene" id="CML250CT">
    <property type="protein sequence ID" value="CML250CT"/>
    <property type="gene ID" value="CML250C"/>
</dbReference>
<evidence type="ECO:0000256" key="4">
    <source>
        <dbReference type="SAM" id="MobiDB-lite"/>
    </source>
</evidence>
<accession>M1UT07</accession>
<reference evidence="6 7" key="2">
    <citation type="journal article" date="2007" name="BMC Biol.">
        <title>A 100%-complete sequence reveals unusually simple genomic features in the hot-spring red alga Cyanidioschyzon merolae.</title>
        <authorList>
            <person name="Nozaki H."/>
            <person name="Takano H."/>
            <person name="Misumi O."/>
            <person name="Terasawa K."/>
            <person name="Matsuzaki M."/>
            <person name="Maruyama S."/>
            <person name="Nishida K."/>
            <person name="Yagisawa F."/>
            <person name="Yoshida Y."/>
            <person name="Fujiwara T."/>
            <person name="Takio S."/>
            <person name="Tamura K."/>
            <person name="Chung S.J."/>
            <person name="Nakamura S."/>
            <person name="Kuroiwa H."/>
            <person name="Tanaka K."/>
            <person name="Sato N."/>
            <person name="Kuroiwa T."/>
        </authorList>
    </citation>
    <scope>NUCLEOTIDE SEQUENCE [LARGE SCALE GENOMIC DNA]</scope>
    <source>
        <strain evidence="6 7">10D</strain>
    </source>
</reference>
<evidence type="ECO:0000256" key="3">
    <source>
        <dbReference type="ARBA" id="ARBA00022833"/>
    </source>
</evidence>
<feature type="compositionally biased region" description="Polar residues" evidence="4">
    <location>
        <begin position="298"/>
        <end position="320"/>
    </location>
</feature>
<evidence type="ECO:0000313" key="7">
    <source>
        <dbReference type="Proteomes" id="UP000007014"/>
    </source>
</evidence>
<dbReference type="OrthoDB" id="79252at2759"/>
<feature type="compositionally biased region" description="Low complexity" evidence="4">
    <location>
        <begin position="454"/>
        <end position="467"/>
    </location>
</feature>
<dbReference type="Proteomes" id="UP000007014">
    <property type="component" value="Chromosome 12"/>
</dbReference>
<protein>
    <recommendedName>
        <fullName evidence="5">Zinc finger PHD-type domain-containing protein</fullName>
    </recommendedName>
</protein>